<proteinExistence type="inferred from homology"/>
<comment type="similarity">
    <text evidence="2 4">Belongs to the AB hydrolase superfamily. Lipase family.</text>
</comment>
<dbReference type="GO" id="GO:0016298">
    <property type="term" value="F:lipase activity"/>
    <property type="evidence" value="ECO:0007669"/>
    <property type="project" value="InterPro"/>
</dbReference>
<feature type="domain" description="Lipase" evidence="6">
    <location>
        <begin position="59"/>
        <end position="264"/>
    </location>
</feature>
<evidence type="ECO:0000256" key="1">
    <source>
        <dbReference type="ARBA" id="ARBA00004613"/>
    </source>
</evidence>
<gene>
    <name evidence="7" type="ORF">B5V51_14583</name>
</gene>
<feature type="domain" description="Lipase" evidence="6">
    <location>
        <begin position="331"/>
        <end position="509"/>
    </location>
</feature>
<dbReference type="GO" id="GO:0005615">
    <property type="term" value="C:extracellular space"/>
    <property type="evidence" value="ECO:0007669"/>
    <property type="project" value="TreeGrafter"/>
</dbReference>
<dbReference type="SUPFAM" id="SSF53474">
    <property type="entry name" value="alpha/beta-Hydrolases"/>
    <property type="match status" value="2"/>
</dbReference>
<dbReference type="EMBL" id="NWSH01000898">
    <property type="protein sequence ID" value="PCG73636.1"/>
    <property type="molecule type" value="Genomic_DNA"/>
</dbReference>
<dbReference type="AlphaFoldDB" id="A0A2A4JPF3"/>
<dbReference type="GO" id="GO:0016042">
    <property type="term" value="P:lipid catabolic process"/>
    <property type="evidence" value="ECO:0007669"/>
    <property type="project" value="TreeGrafter"/>
</dbReference>
<dbReference type="STRING" id="7102.A0A2A4JPF3"/>
<comment type="caution">
    <text evidence="7">The sequence shown here is derived from an EMBL/GenBank/DDBJ whole genome shotgun (WGS) entry which is preliminary data.</text>
</comment>
<evidence type="ECO:0000256" key="5">
    <source>
        <dbReference type="SAM" id="SignalP"/>
    </source>
</evidence>
<keyword evidence="5" id="KW-0732">Signal</keyword>
<keyword evidence="3" id="KW-0964">Secreted</keyword>
<evidence type="ECO:0000259" key="6">
    <source>
        <dbReference type="Pfam" id="PF00151"/>
    </source>
</evidence>
<dbReference type="PANTHER" id="PTHR11610:SF37">
    <property type="entry name" value="GH01208P"/>
    <property type="match status" value="1"/>
</dbReference>
<sequence length="525" mass="57041">MYQNILKTAVTVLCLLELTQAASLRCFNGSLDNYIEAPLDDPTPVTALLTKNFTMIFSGGYQSVPTGPANTAMMQACLTKNDTACCILNWSAESSCVFGYLCVVERVETVGNQLGEALVILFKTGKLLLESLILIGHSLACHVLGYAGRKADSLGYKLLRITGLDPAGPLYNPPSKYIAFSYTDAVYTEAMHTDPGGYGIINSTVTVQYWPNTVTSGSQNGCFLSLDSMCSHNRAYQYAAEKITTPGSLLGIFASSYTSWINGEGDRNRIIEMPAFFDPGAKTLLYLTPVLLIGLLELTQAASIICYNGSLSNYKETPLEEPLAILPGLVKDLKTVFYTFGYRGKVKGPATTAMIEAYVAKNKSNICLLNWENEAESTLLGTRIGYLYAVNNVVKIGNQLGDALVTLIKAGLNVVDLQLIAHSLGAHLMGYAGRRVRKLGYVIPRVTGLDPAGVFFEGFTIYQALDRKSGLFVDVIHTDAGGYGMRKSDVTVEFWPNTEEKESQPGCPVGDFELFTKEYPKAAIT</sequence>
<name>A0A2A4JPF3_HELVI</name>
<accession>A0A2A4JPF3</accession>
<dbReference type="PANTHER" id="PTHR11610">
    <property type="entry name" value="LIPASE"/>
    <property type="match status" value="1"/>
</dbReference>
<dbReference type="InterPro" id="IPR013818">
    <property type="entry name" value="Lipase"/>
</dbReference>
<organism evidence="7">
    <name type="scientific">Heliothis virescens</name>
    <name type="common">Tobacco budworm moth</name>
    <dbReference type="NCBI Taxonomy" id="7102"/>
    <lineage>
        <taxon>Eukaryota</taxon>
        <taxon>Metazoa</taxon>
        <taxon>Ecdysozoa</taxon>
        <taxon>Arthropoda</taxon>
        <taxon>Hexapoda</taxon>
        <taxon>Insecta</taxon>
        <taxon>Pterygota</taxon>
        <taxon>Neoptera</taxon>
        <taxon>Endopterygota</taxon>
        <taxon>Lepidoptera</taxon>
        <taxon>Glossata</taxon>
        <taxon>Ditrysia</taxon>
        <taxon>Noctuoidea</taxon>
        <taxon>Noctuidae</taxon>
        <taxon>Heliothinae</taxon>
        <taxon>Heliothis</taxon>
    </lineage>
</organism>
<evidence type="ECO:0000256" key="3">
    <source>
        <dbReference type="ARBA" id="ARBA00022525"/>
    </source>
</evidence>
<evidence type="ECO:0000313" key="7">
    <source>
        <dbReference type="EMBL" id="PCG73636.1"/>
    </source>
</evidence>
<dbReference type="Pfam" id="PF00151">
    <property type="entry name" value="Lipase"/>
    <property type="match status" value="2"/>
</dbReference>
<evidence type="ECO:0000256" key="4">
    <source>
        <dbReference type="RuleBase" id="RU004262"/>
    </source>
</evidence>
<dbReference type="Gene3D" id="3.40.50.1820">
    <property type="entry name" value="alpha/beta hydrolase"/>
    <property type="match status" value="2"/>
</dbReference>
<comment type="subcellular location">
    <subcellularLocation>
        <location evidence="1">Secreted</location>
    </subcellularLocation>
</comment>
<evidence type="ECO:0000256" key="2">
    <source>
        <dbReference type="ARBA" id="ARBA00010701"/>
    </source>
</evidence>
<feature type="signal peptide" evidence="5">
    <location>
        <begin position="1"/>
        <end position="21"/>
    </location>
</feature>
<protein>
    <recommendedName>
        <fullName evidence="6">Lipase domain-containing protein</fullName>
    </recommendedName>
</protein>
<feature type="chain" id="PRO_5012472343" description="Lipase domain-containing protein" evidence="5">
    <location>
        <begin position="22"/>
        <end position="525"/>
    </location>
</feature>
<dbReference type="InterPro" id="IPR000734">
    <property type="entry name" value="TAG_lipase"/>
</dbReference>
<dbReference type="InterPro" id="IPR029058">
    <property type="entry name" value="AB_hydrolase_fold"/>
</dbReference>
<dbReference type="GO" id="GO:0017171">
    <property type="term" value="F:serine hydrolase activity"/>
    <property type="evidence" value="ECO:0007669"/>
    <property type="project" value="TreeGrafter"/>
</dbReference>
<reference evidence="7" key="1">
    <citation type="submission" date="2017-09" db="EMBL/GenBank/DDBJ databases">
        <title>Contemporary evolution of a Lepidopteran species, Heliothis virescens, in response to modern agricultural practices.</title>
        <authorList>
            <person name="Fritz M.L."/>
            <person name="Deyonke A.M."/>
            <person name="Papanicolaou A."/>
            <person name="Micinski S."/>
            <person name="Westbrook J."/>
            <person name="Gould F."/>
        </authorList>
    </citation>
    <scope>NUCLEOTIDE SEQUENCE [LARGE SCALE GENOMIC DNA]</scope>
    <source>
        <strain evidence="7">HvINT-</strain>
        <tissue evidence="7">Whole body</tissue>
    </source>
</reference>